<evidence type="ECO:0000256" key="1">
    <source>
        <dbReference type="SAM" id="MobiDB-lite"/>
    </source>
</evidence>
<dbReference type="EMBL" id="AP010968">
    <property type="protein sequence ID" value="BAJ30207.1"/>
    <property type="molecule type" value="Genomic_DNA"/>
</dbReference>
<keyword evidence="2" id="KW-0472">Membrane</keyword>
<dbReference type="STRING" id="452652.KSE_44240"/>
<dbReference type="eggNOG" id="COG3463">
    <property type="taxonomic scope" value="Bacteria"/>
</dbReference>
<keyword evidence="2" id="KW-0812">Transmembrane</keyword>
<dbReference type="Proteomes" id="UP000007076">
    <property type="component" value="Chromosome"/>
</dbReference>
<feature type="transmembrane region" description="Helical" evidence="2">
    <location>
        <begin position="386"/>
        <end position="404"/>
    </location>
</feature>
<keyword evidence="4" id="KW-1185">Reference proteome</keyword>
<dbReference type="HOGENOM" id="CLU_029114_0_0_11"/>
<feature type="transmembrane region" description="Helical" evidence="2">
    <location>
        <begin position="416"/>
        <end position="435"/>
    </location>
</feature>
<feature type="region of interest" description="Disordered" evidence="1">
    <location>
        <begin position="1"/>
        <end position="41"/>
    </location>
</feature>
<dbReference type="InterPro" id="IPR018650">
    <property type="entry name" value="STSV1_Orf64"/>
</dbReference>
<dbReference type="KEGG" id="ksk:KSE_44240"/>
<feature type="transmembrane region" description="Helical" evidence="2">
    <location>
        <begin position="51"/>
        <end position="69"/>
    </location>
</feature>
<name>E4NFC7_KITSK</name>
<evidence type="ECO:0000313" key="4">
    <source>
        <dbReference type="Proteomes" id="UP000007076"/>
    </source>
</evidence>
<accession>E4NFC7</accession>
<feature type="region of interest" description="Disordered" evidence="1">
    <location>
        <begin position="539"/>
        <end position="559"/>
    </location>
</feature>
<organism evidence="3 4">
    <name type="scientific">Kitasatospora setae (strain ATCC 33774 / DSM 43861 / JCM 3304 / KCC A-0304 / NBRC 14216 / KM-6054)</name>
    <name type="common">Streptomyces setae</name>
    <dbReference type="NCBI Taxonomy" id="452652"/>
    <lineage>
        <taxon>Bacteria</taxon>
        <taxon>Bacillati</taxon>
        <taxon>Actinomycetota</taxon>
        <taxon>Actinomycetes</taxon>
        <taxon>Kitasatosporales</taxon>
        <taxon>Streptomycetaceae</taxon>
        <taxon>Kitasatospora</taxon>
    </lineage>
</organism>
<feature type="transmembrane region" description="Helical" evidence="2">
    <location>
        <begin position="110"/>
        <end position="131"/>
    </location>
</feature>
<proteinExistence type="predicted"/>
<reference evidence="3 4" key="1">
    <citation type="journal article" date="2010" name="DNA Res.">
        <title>Genome sequence of Kitasatospora setae NBRC 14216T: an evolutionary snapshot of the family Streptomycetaceae.</title>
        <authorList>
            <person name="Ichikawa N."/>
            <person name="Oguchi A."/>
            <person name="Ikeda H."/>
            <person name="Ishikawa J."/>
            <person name="Kitani S."/>
            <person name="Watanabe Y."/>
            <person name="Nakamura S."/>
            <person name="Katano Y."/>
            <person name="Kishi E."/>
            <person name="Sasagawa M."/>
            <person name="Ankai A."/>
            <person name="Fukui S."/>
            <person name="Hashimoto Y."/>
            <person name="Kamata S."/>
            <person name="Otoguro M."/>
            <person name="Tanikawa S."/>
            <person name="Nihira T."/>
            <person name="Horinouchi S."/>
            <person name="Ohnishi Y."/>
            <person name="Hayakawa M."/>
            <person name="Kuzuyama T."/>
            <person name="Arisawa A."/>
            <person name="Nomoto F."/>
            <person name="Miura H."/>
            <person name="Takahashi Y."/>
            <person name="Fujita N."/>
        </authorList>
    </citation>
    <scope>NUCLEOTIDE SEQUENCE [LARGE SCALE GENOMIC DNA]</scope>
    <source>
        <strain evidence="4">ATCC 33774 / DSM 43861 / JCM 3304 / KCC A-0304 / NBRC 14216 / KM-6054</strain>
    </source>
</reference>
<dbReference type="Pfam" id="PF09852">
    <property type="entry name" value="DUF2079"/>
    <property type="match status" value="1"/>
</dbReference>
<dbReference type="PATRIC" id="fig|452652.3.peg.4408"/>
<keyword evidence="2" id="KW-1133">Transmembrane helix</keyword>
<protein>
    <recommendedName>
        <fullName evidence="5">DUF2079 domain-containing protein</fullName>
    </recommendedName>
</protein>
<evidence type="ECO:0000256" key="2">
    <source>
        <dbReference type="SAM" id="Phobius"/>
    </source>
</evidence>
<dbReference type="AlphaFoldDB" id="E4NFC7"/>
<sequence length="568" mass="61207">MVWATRAHRASSAPDRTEAVTTTSALQPPASRGTAARAHGVRPSSRRFRTVALTLLCFAVCLALGLQQWTSLQLGGFDLGIFDQGVRGYAHFRLPVSTLKSVHHEFPPGFSLLGDHFSPVLALLAPLYWLWDDPRMLLVGQAALYAAGVPLVRRIATRAFAGAEQQVRTRVRDVAALVYGLGWPLLISSRGGFHEVGFAVPLFLLLFERAGARRWGGAAVAALLLCATKEDLGLAVGAYGAVLLWRERARRRGDGTGTGTGTAGGPDRRAKLLGWALLLGGPLSSAVEIAYLIPAMGGVPGYYWNYTQLGADGGEAVRHVLGAPWLLAESAFSSPLKPILLVWLVATTAGLPLRSATSFTALPLLAERILSDNPNHWSIARHYDAFLWPILVTASIEALGVLWARGGHRRARRLGTAAAACTLAASAALGLYHLAVPYEWQPKAPTAALARAAELIPDGATVEADNQIAPRLTNRTRVVLADGTPRGQEYVLLRYTQRAFPFQRDPEQAEYRALLLAHGYQELFDQDGVTLLHRTGTTPVPGTHLPGPDSTPYQEKIPPDVGHNFFLG</sequence>
<evidence type="ECO:0008006" key="5">
    <source>
        <dbReference type="Google" id="ProtNLM"/>
    </source>
</evidence>
<evidence type="ECO:0000313" key="3">
    <source>
        <dbReference type="EMBL" id="BAJ30207.1"/>
    </source>
</evidence>
<gene>
    <name evidence="3" type="ordered locus">KSE_44240</name>
</gene>